<accession>A0A7W7HGP6</accession>
<name>A0A7W7HGP6_9ACTN</name>
<dbReference type="Proteomes" id="UP000590511">
    <property type="component" value="Unassembled WGS sequence"/>
</dbReference>
<protein>
    <submittedName>
        <fullName evidence="1">Uncharacterized protein</fullName>
    </submittedName>
</protein>
<evidence type="ECO:0000313" key="1">
    <source>
        <dbReference type="EMBL" id="MBB4749752.1"/>
    </source>
</evidence>
<organism evidence="1 2">
    <name type="scientific">Actinoplanes lobatus</name>
    <dbReference type="NCBI Taxonomy" id="113568"/>
    <lineage>
        <taxon>Bacteria</taxon>
        <taxon>Bacillati</taxon>
        <taxon>Actinomycetota</taxon>
        <taxon>Actinomycetes</taxon>
        <taxon>Micromonosporales</taxon>
        <taxon>Micromonosporaceae</taxon>
        <taxon>Actinoplanes</taxon>
    </lineage>
</organism>
<gene>
    <name evidence="1" type="ORF">BJ964_003913</name>
</gene>
<evidence type="ECO:0000313" key="2">
    <source>
        <dbReference type="Proteomes" id="UP000590511"/>
    </source>
</evidence>
<proteinExistence type="predicted"/>
<dbReference type="AlphaFoldDB" id="A0A7W7HGP6"/>
<reference evidence="1 2" key="1">
    <citation type="submission" date="2020-08" db="EMBL/GenBank/DDBJ databases">
        <title>Sequencing the genomes of 1000 actinobacteria strains.</title>
        <authorList>
            <person name="Klenk H.-P."/>
        </authorList>
    </citation>
    <scope>NUCLEOTIDE SEQUENCE [LARGE SCALE GENOMIC DNA]</scope>
    <source>
        <strain evidence="1 2">DSM 43150</strain>
    </source>
</reference>
<sequence>MSEITMMKRGKLWDTEPDRGCIPTLNQNGTAPVSRRKIKSVCQYVIGLPW</sequence>
<dbReference type="EMBL" id="JACHNC010000001">
    <property type="protein sequence ID" value="MBB4749752.1"/>
    <property type="molecule type" value="Genomic_DNA"/>
</dbReference>
<comment type="caution">
    <text evidence="1">The sequence shown here is derived from an EMBL/GenBank/DDBJ whole genome shotgun (WGS) entry which is preliminary data.</text>
</comment>